<proteinExistence type="predicted"/>
<protein>
    <submittedName>
        <fullName evidence="1">Uncharacterized protein</fullName>
    </submittedName>
</protein>
<dbReference type="KEGG" id="vg:20712775"/>
<accession>A0A097DAG6</accession>
<dbReference type="Proteomes" id="UP000201628">
    <property type="component" value="Segment"/>
</dbReference>
<dbReference type="EMBL" id="KX859084">
    <property type="protein sequence ID" value="ARX72000.1"/>
    <property type="molecule type" value="Genomic_DNA"/>
</dbReference>
<organism evidence="1 5">
    <name type="scientific">Erinnyis ello granulovirus</name>
    <dbReference type="NCBI Taxonomy" id="307444"/>
    <lineage>
        <taxon>Viruses</taxon>
        <taxon>Viruses incertae sedis</taxon>
        <taxon>Naldaviricetes</taxon>
        <taxon>Lefavirales</taxon>
        <taxon>Baculoviridae</taxon>
        <taxon>Betabaculovirus</taxon>
        <taxon>Betabaculovirus erellonis</taxon>
    </lineage>
</organism>
<keyword evidence="5" id="KW-1185">Reference proteome</keyword>
<reference evidence="1" key="2">
    <citation type="submission" date="2014-02" db="EMBL/GenBank/DDBJ databases">
        <authorList>
            <person name="Ardisson-Araujo D.M.P."/>
            <person name="Melo F.L."/>
            <person name="Andrade M.S."/>
            <person name="Sihler W."/>
            <person name="Bao S.N."/>
            <person name="Ribeiro B.M."/>
            <person name="Souza M.L."/>
        </authorList>
    </citation>
    <scope>NUCLEOTIDE SEQUENCE</scope>
    <source>
        <strain evidence="1">S86</strain>
    </source>
</reference>
<evidence type="ECO:0000313" key="3">
    <source>
        <dbReference type="EMBL" id="ARX71740.1"/>
    </source>
</evidence>
<evidence type="ECO:0000313" key="5">
    <source>
        <dbReference type="Proteomes" id="UP000201628"/>
    </source>
</evidence>
<evidence type="ECO:0000313" key="1">
    <source>
        <dbReference type="EMBL" id="AIS92011.1"/>
    </source>
</evidence>
<reference evidence="2" key="3">
    <citation type="submission" date="2016-09" db="EMBL/GenBank/DDBJ databases">
        <title>Genome-wide Diversity of Wild Populations of Erinnyis ello granulovirus (ErelGV).</title>
        <authorList>
            <person name="Brito A.F."/>
            <person name="Melo F.L."/>
            <person name="Ardisson-Araujo D.M.P."/>
            <person name="Sihler W."/>
            <person name="Souza M.L."/>
            <person name="Ribeiro B.M."/>
        </authorList>
    </citation>
    <scope>NUCLEOTIDE SEQUENCE</scope>
    <source>
        <strain evidence="3">ErelGV-00</strain>
        <strain evidence="2">ErelGV-99</strain>
        <strain evidence="4">ErelGV-PA</strain>
    </source>
</reference>
<gene>
    <name evidence="2" type="ORF">EREL_011</name>
</gene>
<evidence type="ECO:0000313" key="4">
    <source>
        <dbReference type="EMBL" id="ARX72000.1"/>
    </source>
</evidence>
<dbReference type="EMBL" id="KX859082">
    <property type="protein sequence ID" value="ARX71740.1"/>
    <property type="molecule type" value="Genomic_DNA"/>
</dbReference>
<name>A0A097DAG6_9BBAC</name>
<dbReference type="EMBL" id="KX859081">
    <property type="protein sequence ID" value="ARX71610.1"/>
    <property type="molecule type" value="Genomic_DNA"/>
</dbReference>
<dbReference type="EMBL" id="KJ406702">
    <property type="protein sequence ID" value="AIS92011.1"/>
    <property type="molecule type" value="Genomic_DNA"/>
</dbReference>
<dbReference type="RefSeq" id="YP_009091850.1">
    <property type="nucleotide sequence ID" value="NC_025257.1"/>
</dbReference>
<sequence length="213" mass="25842">MIEEYLAYYHDILEDDLDLFEWYFPSGVVPHLKQLLMYNERESSDYVMKRISDDVKKDIMWFTDPHDRLYDLLFKKFKWFRVLKKLCGRRVIRWYARHCDVYQYNSEEDITIVDKLLDRPNVMYNNFEFMTKKPKEVCDLHLKINNIDFDLYFYELPLVSNDYDNNAEEHQLVLDKGDDLVIPTCVLNLQAKTFMTQFEEYEVGSSDNEEESI</sequence>
<reference evidence="1 5" key="1">
    <citation type="journal article" date="2014" name="BMC Genomics">
        <title>Genome sequence of Erinnyis ello granulovirus (ErelGV), a natural cassava hornworm pesticide and the first sequenced sphingid-infecting betabaculovirus.</title>
        <authorList>
            <person name="Ardisson-Araujo D.M."/>
            <person name="de Melo F.L."/>
            <person name="Andrade M.D."/>
            <person name="Sihler W."/>
            <person name="Bao S.N."/>
            <person name="Ribeiro B.M."/>
            <person name="de Souza M.L."/>
        </authorList>
    </citation>
    <scope>NUCLEOTIDE SEQUENCE [LARGE SCALE GENOMIC DNA]</scope>
    <source>
        <strain evidence="1">S86</strain>
    </source>
</reference>
<evidence type="ECO:0000313" key="2">
    <source>
        <dbReference type="EMBL" id="ARX71610.1"/>
    </source>
</evidence>